<keyword evidence="5" id="KW-0378">Hydrolase</keyword>
<dbReference type="KEGG" id="sphl:LPB140_05320"/>
<dbReference type="GO" id="GO:0016787">
    <property type="term" value="F:hydrolase activity"/>
    <property type="evidence" value="ECO:0007669"/>
    <property type="project" value="UniProtKB-KW"/>
</dbReference>
<dbReference type="GO" id="GO:0017061">
    <property type="term" value="F:S-methyl-5-thioadenosine phosphorylase activity"/>
    <property type="evidence" value="ECO:0007669"/>
    <property type="project" value="UniProtKB-EC"/>
</dbReference>
<evidence type="ECO:0000256" key="9">
    <source>
        <dbReference type="ARBA" id="ARBA00049893"/>
    </source>
</evidence>
<dbReference type="Pfam" id="PF02578">
    <property type="entry name" value="Cu-oxidase_4"/>
    <property type="match status" value="1"/>
</dbReference>
<comment type="catalytic activity">
    <reaction evidence="9">
        <text>S-methyl-5'-thioadenosine + phosphate = 5-(methylsulfanyl)-alpha-D-ribose 1-phosphate + adenine</text>
        <dbReference type="Rhea" id="RHEA:11852"/>
        <dbReference type="ChEBI" id="CHEBI:16708"/>
        <dbReference type="ChEBI" id="CHEBI:17509"/>
        <dbReference type="ChEBI" id="CHEBI:43474"/>
        <dbReference type="ChEBI" id="CHEBI:58533"/>
        <dbReference type="EC" id="2.4.2.28"/>
    </reaction>
    <physiologicalReaction direction="left-to-right" evidence="9">
        <dbReference type="Rhea" id="RHEA:11853"/>
    </physiologicalReaction>
</comment>
<dbReference type="PANTHER" id="PTHR30616">
    <property type="entry name" value="UNCHARACTERIZED PROTEIN YFIH"/>
    <property type="match status" value="1"/>
</dbReference>
<name>A0A1L3JEP7_9SPHN</name>
<keyword evidence="6" id="KW-0862">Zinc</keyword>
<evidence type="ECO:0000313" key="11">
    <source>
        <dbReference type="EMBL" id="APG63605.1"/>
    </source>
</evidence>
<dbReference type="OrthoDB" id="4279at2"/>
<dbReference type="AlphaFoldDB" id="A0A1L3JEP7"/>
<evidence type="ECO:0000313" key="12">
    <source>
        <dbReference type="Proteomes" id="UP000242561"/>
    </source>
</evidence>
<evidence type="ECO:0000256" key="3">
    <source>
        <dbReference type="ARBA" id="ARBA00022679"/>
    </source>
</evidence>
<keyword evidence="3" id="KW-0808">Transferase</keyword>
<organism evidence="11 12">
    <name type="scientific">Sphingorhabdus lutea</name>
    <dbReference type="NCBI Taxonomy" id="1913578"/>
    <lineage>
        <taxon>Bacteria</taxon>
        <taxon>Pseudomonadati</taxon>
        <taxon>Pseudomonadota</taxon>
        <taxon>Alphaproteobacteria</taxon>
        <taxon>Sphingomonadales</taxon>
        <taxon>Sphingomonadaceae</taxon>
        <taxon>Sphingorhabdus</taxon>
    </lineage>
</organism>
<comment type="similarity">
    <text evidence="2 10">Belongs to the purine nucleoside phosphorylase YfiH/LACC1 family.</text>
</comment>
<dbReference type="InterPro" id="IPR011324">
    <property type="entry name" value="Cytotoxic_necrot_fac-like_cat"/>
</dbReference>
<protein>
    <recommendedName>
        <fullName evidence="10">Purine nucleoside phosphorylase</fullName>
    </recommendedName>
</protein>
<sequence>MNEQPNIAISKLLTAQGPQIAHGFLGRKGGVSTGEYQSLNIGIGSSDNPDNIAKNRQIARDAILPTAKIAGLYQIHSANCITIDAQYDVSQRPQGDALVTNRTDILLSILTADCVPILACDAKKGIIGGAHAGWKGAIGGVCQNMIAAMIALGAQQDNIVAAIGPCIAQKSYEVDAGFYKIFCQADPQNERYFIDGNVGHYMFDIEGYVAAQLAQAGVKTIECLGIDTYSLPDDYFSYRRATHQLENGYGRQFSMIGLCG</sequence>
<evidence type="ECO:0000256" key="1">
    <source>
        <dbReference type="ARBA" id="ARBA00000553"/>
    </source>
</evidence>
<evidence type="ECO:0000256" key="2">
    <source>
        <dbReference type="ARBA" id="ARBA00007353"/>
    </source>
</evidence>
<dbReference type="NCBIfam" id="TIGR00726">
    <property type="entry name" value="peptidoglycan editing factor PgeF"/>
    <property type="match status" value="1"/>
</dbReference>
<comment type="catalytic activity">
    <reaction evidence="8">
        <text>adenosine + phosphate = alpha-D-ribose 1-phosphate + adenine</text>
        <dbReference type="Rhea" id="RHEA:27642"/>
        <dbReference type="ChEBI" id="CHEBI:16335"/>
        <dbReference type="ChEBI" id="CHEBI:16708"/>
        <dbReference type="ChEBI" id="CHEBI:43474"/>
        <dbReference type="ChEBI" id="CHEBI:57720"/>
        <dbReference type="EC" id="2.4.2.1"/>
    </reaction>
    <physiologicalReaction direction="left-to-right" evidence="8">
        <dbReference type="Rhea" id="RHEA:27643"/>
    </physiologicalReaction>
</comment>
<comment type="catalytic activity">
    <reaction evidence="1">
        <text>inosine + phosphate = alpha-D-ribose 1-phosphate + hypoxanthine</text>
        <dbReference type="Rhea" id="RHEA:27646"/>
        <dbReference type="ChEBI" id="CHEBI:17368"/>
        <dbReference type="ChEBI" id="CHEBI:17596"/>
        <dbReference type="ChEBI" id="CHEBI:43474"/>
        <dbReference type="ChEBI" id="CHEBI:57720"/>
        <dbReference type="EC" id="2.4.2.1"/>
    </reaction>
    <physiologicalReaction direction="left-to-right" evidence="1">
        <dbReference type="Rhea" id="RHEA:27647"/>
    </physiologicalReaction>
</comment>
<dbReference type="PANTHER" id="PTHR30616:SF2">
    <property type="entry name" value="PURINE NUCLEOSIDE PHOSPHORYLASE LACC1"/>
    <property type="match status" value="1"/>
</dbReference>
<dbReference type="Proteomes" id="UP000242561">
    <property type="component" value="Chromosome"/>
</dbReference>
<dbReference type="CDD" id="cd16833">
    <property type="entry name" value="YfiH"/>
    <property type="match status" value="1"/>
</dbReference>
<dbReference type="Gene3D" id="3.60.140.10">
    <property type="entry name" value="CNF1/YfiH-like putative cysteine hydrolases"/>
    <property type="match status" value="1"/>
</dbReference>
<dbReference type="SUPFAM" id="SSF64438">
    <property type="entry name" value="CNF1/YfiH-like putative cysteine hydrolases"/>
    <property type="match status" value="1"/>
</dbReference>
<dbReference type="STRING" id="1913578.LPB140_05320"/>
<dbReference type="InterPro" id="IPR003730">
    <property type="entry name" value="Cu_polyphenol_OxRdtase"/>
</dbReference>
<evidence type="ECO:0000256" key="7">
    <source>
        <dbReference type="ARBA" id="ARBA00047989"/>
    </source>
</evidence>
<keyword evidence="12" id="KW-1185">Reference proteome</keyword>
<gene>
    <name evidence="11" type="ORF">LPB140_05320</name>
</gene>
<dbReference type="GO" id="GO:0005507">
    <property type="term" value="F:copper ion binding"/>
    <property type="evidence" value="ECO:0007669"/>
    <property type="project" value="TreeGrafter"/>
</dbReference>
<accession>A0A1L3JEP7</accession>
<dbReference type="EMBL" id="CP018154">
    <property type="protein sequence ID" value="APG63605.1"/>
    <property type="molecule type" value="Genomic_DNA"/>
</dbReference>
<dbReference type="InterPro" id="IPR038371">
    <property type="entry name" value="Cu_polyphenol_OxRdtase_sf"/>
</dbReference>
<evidence type="ECO:0000256" key="10">
    <source>
        <dbReference type="RuleBase" id="RU361274"/>
    </source>
</evidence>
<evidence type="ECO:0000256" key="8">
    <source>
        <dbReference type="ARBA" id="ARBA00048968"/>
    </source>
</evidence>
<keyword evidence="4" id="KW-0479">Metal-binding</keyword>
<evidence type="ECO:0000256" key="5">
    <source>
        <dbReference type="ARBA" id="ARBA00022801"/>
    </source>
</evidence>
<evidence type="ECO:0000256" key="6">
    <source>
        <dbReference type="ARBA" id="ARBA00022833"/>
    </source>
</evidence>
<comment type="catalytic activity">
    <reaction evidence="7">
        <text>adenosine + H2O + H(+) = inosine + NH4(+)</text>
        <dbReference type="Rhea" id="RHEA:24408"/>
        <dbReference type="ChEBI" id="CHEBI:15377"/>
        <dbReference type="ChEBI" id="CHEBI:15378"/>
        <dbReference type="ChEBI" id="CHEBI:16335"/>
        <dbReference type="ChEBI" id="CHEBI:17596"/>
        <dbReference type="ChEBI" id="CHEBI:28938"/>
        <dbReference type="EC" id="3.5.4.4"/>
    </reaction>
    <physiologicalReaction direction="left-to-right" evidence="7">
        <dbReference type="Rhea" id="RHEA:24409"/>
    </physiologicalReaction>
</comment>
<evidence type="ECO:0000256" key="4">
    <source>
        <dbReference type="ARBA" id="ARBA00022723"/>
    </source>
</evidence>
<reference evidence="11 12" key="1">
    <citation type="submission" date="2016-11" db="EMBL/GenBank/DDBJ databases">
        <title>Sphingorhabdus sp. LPB0140, isolated from marine environment.</title>
        <authorList>
            <person name="Kim E."/>
            <person name="Yi H."/>
        </authorList>
    </citation>
    <scope>NUCLEOTIDE SEQUENCE [LARGE SCALE GENOMIC DNA]</scope>
    <source>
        <strain evidence="11 12">LPB0140</strain>
    </source>
</reference>
<proteinExistence type="inferred from homology"/>